<proteinExistence type="inferred from homology"/>
<evidence type="ECO:0000313" key="7">
    <source>
        <dbReference type="Proteomes" id="UP001500340"/>
    </source>
</evidence>
<dbReference type="InterPro" id="IPR050950">
    <property type="entry name" value="HTH-type_LysR_regulators"/>
</dbReference>
<name>A0ABP3IP26_9BACL</name>
<dbReference type="InterPro" id="IPR000847">
    <property type="entry name" value="LysR_HTH_N"/>
</dbReference>
<evidence type="ECO:0000313" key="6">
    <source>
        <dbReference type="EMBL" id="GAA0410385.1"/>
    </source>
</evidence>
<gene>
    <name evidence="6" type="ORF">GCM10008933_45750</name>
</gene>
<organism evidence="6 7">
    <name type="scientific">Paenibacillus motobuensis</name>
    <dbReference type="NCBI Taxonomy" id="295324"/>
    <lineage>
        <taxon>Bacteria</taxon>
        <taxon>Bacillati</taxon>
        <taxon>Bacillota</taxon>
        <taxon>Bacilli</taxon>
        <taxon>Bacillales</taxon>
        <taxon>Paenibacillaceae</taxon>
        <taxon>Paenibacillus</taxon>
    </lineage>
</organism>
<dbReference type="Pfam" id="PF03466">
    <property type="entry name" value="LysR_substrate"/>
    <property type="match status" value="1"/>
</dbReference>
<dbReference type="RefSeq" id="WP_343865278.1">
    <property type="nucleotide sequence ID" value="NZ_BAAACX010000026.1"/>
</dbReference>
<evidence type="ECO:0000256" key="1">
    <source>
        <dbReference type="ARBA" id="ARBA00009437"/>
    </source>
</evidence>
<comment type="similarity">
    <text evidence="1">Belongs to the LysR transcriptional regulatory family.</text>
</comment>
<keyword evidence="4" id="KW-0804">Transcription</keyword>
<evidence type="ECO:0000256" key="4">
    <source>
        <dbReference type="ARBA" id="ARBA00023163"/>
    </source>
</evidence>
<dbReference type="SUPFAM" id="SSF46785">
    <property type="entry name" value="Winged helix' DNA-binding domain"/>
    <property type="match status" value="1"/>
</dbReference>
<dbReference type="CDD" id="cd08434">
    <property type="entry name" value="PBP2_GltC_like"/>
    <property type="match status" value="1"/>
</dbReference>
<dbReference type="InterPro" id="IPR005119">
    <property type="entry name" value="LysR_subst-bd"/>
</dbReference>
<keyword evidence="7" id="KW-1185">Reference proteome</keyword>
<dbReference type="Gene3D" id="1.10.10.10">
    <property type="entry name" value="Winged helix-like DNA-binding domain superfamily/Winged helix DNA-binding domain"/>
    <property type="match status" value="1"/>
</dbReference>
<dbReference type="Gene3D" id="3.40.190.290">
    <property type="match status" value="1"/>
</dbReference>
<dbReference type="EMBL" id="BAAACX010000026">
    <property type="protein sequence ID" value="GAA0410385.1"/>
    <property type="molecule type" value="Genomic_DNA"/>
</dbReference>
<dbReference type="PRINTS" id="PR00039">
    <property type="entry name" value="HTHLYSR"/>
</dbReference>
<dbReference type="PROSITE" id="PS50931">
    <property type="entry name" value="HTH_LYSR"/>
    <property type="match status" value="1"/>
</dbReference>
<evidence type="ECO:0000256" key="2">
    <source>
        <dbReference type="ARBA" id="ARBA00023015"/>
    </source>
</evidence>
<evidence type="ECO:0000259" key="5">
    <source>
        <dbReference type="PROSITE" id="PS50931"/>
    </source>
</evidence>
<dbReference type="Pfam" id="PF00126">
    <property type="entry name" value="HTH_1"/>
    <property type="match status" value="1"/>
</dbReference>
<dbReference type="PANTHER" id="PTHR30419:SF28">
    <property type="entry name" value="HTH-TYPE TRANSCRIPTIONAL REGULATOR BSDA"/>
    <property type="match status" value="1"/>
</dbReference>
<keyword evidence="2" id="KW-0805">Transcription regulation</keyword>
<dbReference type="PANTHER" id="PTHR30419">
    <property type="entry name" value="HTH-TYPE TRANSCRIPTIONAL REGULATOR YBHD"/>
    <property type="match status" value="1"/>
</dbReference>
<reference evidence="7" key="1">
    <citation type="journal article" date="2019" name="Int. J. Syst. Evol. Microbiol.">
        <title>The Global Catalogue of Microorganisms (GCM) 10K type strain sequencing project: providing services to taxonomists for standard genome sequencing and annotation.</title>
        <authorList>
            <consortium name="The Broad Institute Genomics Platform"/>
            <consortium name="The Broad Institute Genome Sequencing Center for Infectious Disease"/>
            <person name="Wu L."/>
            <person name="Ma J."/>
        </authorList>
    </citation>
    <scope>NUCLEOTIDE SEQUENCE [LARGE SCALE GENOMIC DNA]</scope>
    <source>
        <strain evidence="7">JCM 12774</strain>
    </source>
</reference>
<dbReference type="Proteomes" id="UP001500340">
    <property type="component" value="Unassembled WGS sequence"/>
</dbReference>
<evidence type="ECO:0000256" key="3">
    <source>
        <dbReference type="ARBA" id="ARBA00023125"/>
    </source>
</evidence>
<comment type="caution">
    <text evidence="6">The sequence shown here is derived from an EMBL/GenBank/DDBJ whole genome shotgun (WGS) entry which is preliminary data.</text>
</comment>
<sequence>MEWQQLEYFQTVARMQNMTSAARAMNITQPALSRSIARLESELNVPLFERKGRSIVLNRYGELFLIRVERMMEEYQAGRREIEQLLDPERGEISLGFLHTLGIRWIPDLIGKFRESYPNVRFQLHQNSNLNLLHQLHSGEIDLCMSSPQETPPNIHWTKLWTEELFLAVPVHHRLAGAKSVALKELKDEMLISYKEGYGLRHIMDELLHQAGISPKILFEGEEIHTIAGLVCAGLGIAILPKTEGIDEDGLVWVTIADPDCNREIGIAWAEGKFLSPAANLFKQFVINTANQYHNQRAMTKHN</sequence>
<feature type="domain" description="HTH lysR-type" evidence="5">
    <location>
        <begin position="1"/>
        <end position="58"/>
    </location>
</feature>
<dbReference type="InterPro" id="IPR036388">
    <property type="entry name" value="WH-like_DNA-bd_sf"/>
</dbReference>
<dbReference type="SUPFAM" id="SSF53850">
    <property type="entry name" value="Periplasmic binding protein-like II"/>
    <property type="match status" value="1"/>
</dbReference>
<protein>
    <submittedName>
        <fullName evidence="6">LysR family transcriptional regulator</fullName>
    </submittedName>
</protein>
<accession>A0ABP3IP26</accession>
<keyword evidence="3" id="KW-0238">DNA-binding</keyword>
<dbReference type="InterPro" id="IPR036390">
    <property type="entry name" value="WH_DNA-bd_sf"/>
</dbReference>